<organism evidence="1 2">
    <name type="scientific">Monilinia laxa</name>
    <name type="common">Brown rot fungus</name>
    <name type="synonym">Sclerotinia laxa</name>
    <dbReference type="NCBI Taxonomy" id="61186"/>
    <lineage>
        <taxon>Eukaryota</taxon>
        <taxon>Fungi</taxon>
        <taxon>Dikarya</taxon>
        <taxon>Ascomycota</taxon>
        <taxon>Pezizomycotina</taxon>
        <taxon>Leotiomycetes</taxon>
        <taxon>Helotiales</taxon>
        <taxon>Sclerotiniaceae</taxon>
        <taxon>Monilinia</taxon>
    </lineage>
</organism>
<gene>
    <name evidence="1" type="ORF">EYC80_003405</name>
</gene>
<accession>A0A5N6KDW8</accession>
<reference evidence="1 2" key="1">
    <citation type="submission" date="2019-06" db="EMBL/GenBank/DDBJ databases">
        <title>Genome Sequence of the Brown Rot Fungal Pathogen Monilinia laxa.</title>
        <authorList>
            <person name="De Miccolis Angelini R.M."/>
            <person name="Landi L."/>
            <person name="Abate D."/>
            <person name="Pollastro S."/>
            <person name="Romanazzi G."/>
            <person name="Faretra F."/>
        </authorList>
    </citation>
    <scope>NUCLEOTIDE SEQUENCE [LARGE SCALE GENOMIC DNA]</scope>
    <source>
        <strain evidence="1 2">Mlax316</strain>
    </source>
</reference>
<evidence type="ECO:0000313" key="1">
    <source>
        <dbReference type="EMBL" id="KAB8301561.1"/>
    </source>
</evidence>
<dbReference type="AlphaFoldDB" id="A0A5N6KDW8"/>
<keyword evidence="2" id="KW-1185">Reference proteome</keyword>
<name>A0A5N6KDW8_MONLA</name>
<comment type="caution">
    <text evidence="1">The sequence shown here is derived from an EMBL/GenBank/DDBJ whole genome shotgun (WGS) entry which is preliminary data.</text>
</comment>
<dbReference type="EMBL" id="VIGI01000004">
    <property type="protein sequence ID" value="KAB8301561.1"/>
    <property type="molecule type" value="Genomic_DNA"/>
</dbReference>
<evidence type="ECO:0000313" key="2">
    <source>
        <dbReference type="Proteomes" id="UP000326757"/>
    </source>
</evidence>
<sequence length="197" mass="21975">MFDDYLGPGKRSAFVGPDPDSVYDEIYKCELGAGNTSINATLNGILHDISVSLSEFQHSEEEEAEQHDRIQAAKKLVIVRDKEQHLTVPIIVTKDSEQHIDSAIVGEKENDGLVIVEYEEQHIPAPIDNTEASEQHSNAIVEDENIDGLVIVDPITTDSDDDLEDIQCFENSLTESEDDCDESIMAIEHDDDNWMFG</sequence>
<proteinExistence type="predicted"/>
<dbReference type="Proteomes" id="UP000326757">
    <property type="component" value="Unassembled WGS sequence"/>
</dbReference>
<dbReference type="OrthoDB" id="10551535at2759"/>
<protein>
    <submittedName>
        <fullName evidence="1">Uncharacterized protein</fullName>
    </submittedName>
</protein>